<accession>A0A4Q7RPQ1</accession>
<comment type="caution">
    <text evidence="3">The sequence shown here is derived from an EMBL/GenBank/DDBJ whole genome shotgun (WGS) entry which is preliminary data.</text>
</comment>
<gene>
    <name evidence="3" type="ORF">EV147_4054</name>
</gene>
<dbReference type="EMBL" id="SGXM01000006">
    <property type="protein sequence ID" value="RZT35583.1"/>
    <property type="molecule type" value="Genomic_DNA"/>
</dbReference>
<proteinExistence type="predicted"/>
<dbReference type="AlphaFoldDB" id="A0A4Q7RPQ1"/>
<evidence type="ECO:0000256" key="1">
    <source>
        <dbReference type="SAM" id="MobiDB-lite"/>
    </source>
</evidence>
<feature type="region of interest" description="Disordered" evidence="1">
    <location>
        <begin position="41"/>
        <end position="61"/>
    </location>
</feature>
<protein>
    <submittedName>
        <fullName evidence="3">Uncharacterized protein</fullName>
    </submittedName>
</protein>
<name>A0A4Q7RPQ1_9BURK</name>
<feature type="signal peptide" evidence="2">
    <location>
        <begin position="1"/>
        <end position="24"/>
    </location>
</feature>
<reference evidence="3 4" key="1">
    <citation type="journal article" date="2015" name="Stand. Genomic Sci.">
        <title>Genomic Encyclopedia of Bacterial and Archaeal Type Strains, Phase III: the genomes of soil and plant-associated and newly described type strains.</title>
        <authorList>
            <person name="Whitman W.B."/>
            <person name="Woyke T."/>
            <person name="Klenk H.P."/>
            <person name="Zhou Y."/>
            <person name="Lilburn T.G."/>
            <person name="Beck B.J."/>
            <person name="De Vos P."/>
            <person name="Vandamme P."/>
            <person name="Eisen J.A."/>
            <person name="Garrity G."/>
            <person name="Hugenholtz P."/>
            <person name="Kyrpides N.C."/>
        </authorList>
    </citation>
    <scope>NUCLEOTIDE SEQUENCE [LARGE SCALE GENOMIC DNA]</scope>
    <source>
        <strain evidence="3 4">ASC-9842</strain>
    </source>
</reference>
<organism evidence="3 4">
    <name type="scientific">Cupriavidus agavae</name>
    <dbReference type="NCBI Taxonomy" id="1001822"/>
    <lineage>
        <taxon>Bacteria</taxon>
        <taxon>Pseudomonadati</taxon>
        <taxon>Pseudomonadota</taxon>
        <taxon>Betaproteobacteria</taxon>
        <taxon>Burkholderiales</taxon>
        <taxon>Burkholderiaceae</taxon>
        <taxon>Cupriavidus</taxon>
    </lineage>
</organism>
<feature type="chain" id="PRO_5020881140" evidence="2">
    <location>
        <begin position="25"/>
        <end position="61"/>
    </location>
</feature>
<evidence type="ECO:0000256" key="2">
    <source>
        <dbReference type="SAM" id="SignalP"/>
    </source>
</evidence>
<dbReference type="Proteomes" id="UP000291078">
    <property type="component" value="Unassembled WGS sequence"/>
</dbReference>
<evidence type="ECO:0000313" key="3">
    <source>
        <dbReference type="EMBL" id="RZT35583.1"/>
    </source>
</evidence>
<keyword evidence="2" id="KW-0732">Signal</keyword>
<keyword evidence="4" id="KW-1185">Reference proteome</keyword>
<sequence length="61" mass="6244">MRRFGWVGLLSAMALLATGITTWAAANAMFAPEEGPVLLSAQHADGTNAASQASGPPYPVT</sequence>
<evidence type="ECO:0000313" key="4">
    <source>
        <dbReference type="Proteomes" id="UP000291078"/>
    </source>
</evidence>